<reference evidence="1" key="1">
    <citation type="submission" date="2022-08" db="EMBL/GenBank/DDBJ databases">
        <title>Genome Sequence of Pycnoporus sanguineus.</title>
        <authorList>
            <person name="Buettner E."/>
        </authorList>
    </citation>
    <scope>NUCLEOTIDE SEQUENCE</scope>
    <source>
        <strain evidence="1">CG-C14</strain>
    </source>
</reference>
<evidence type="ECO:0000313" key="2">
    <source>
        <dbReference type="Proteomes" id="UP001144978"/>
    </source>
</evidence>
<dbReference type="Proteomes" id="UP001144978">
    <property type="component" value="Unassembled WGS sequence"/>
</dbReference>
<accession>A0ACC1PW32</accession>
<name>A0ACC1PW32_9APHY</name>
<dbReference type="EMBL" id="JANSHE010001221">
    <property type="protein sequence ID" value="KAJ3003847.1"/>
    <property type="molecule type" value="Genomic_DNA"/>
</dbReference>
<sequence>MPYDAWMETLLSLNNKHTAEDKAYVGLFDDVPTSNGATAIYNLVADAMNGEGILDEFALVKTFEGSQSAHGWIVNHCGMYATHSLATTKRCTDWASVEIVVVFKLEDGREACVNGATRLKTCHSTPWGFSETSIVPILSASSSWEVRRAHSHL</sequence>
<organism evidence="1 2">
    <name type="scientific">Trametes sanguinea</name>
    <dbReference type="NCBI Taxonomy" id="158606"/>
    <lineage>
        <taxon>Eukaryota</taxon>
        <taxon>Fungi</taxon>
        <taxon>Dikarya</taxon>
        <taxon>Basidiomycota</taxon>
        <taxon>Agaricomycotina</taxon>
        <taxon>Agaricomycetes</taxon>
        <taxon>Polyporales</taxon>
        <taxon>Polyporaceae</taxon>
        <taxon>Trametes</taxon>
    </lineage>
</organism>
<protein>
    <submittedName>
        <fullName evidence="1">Uncharacterized protein</fullName>
    </submittedName>
</protein>
<keyword evidence="2" id="KW-1185">Reference proteome</keyword>
<evidence type="ECO:0000313" key="1">
    <source>
        <dbReference type="EMBL" id="KAJ3003847.1"/>
    </source>
</evidence>
<proteinExistence type="predicted"/>
<gene>
    <name evidence="1" type="ORF">NUW54_g5096</name>
</gene>
<comment type="caution">
    <text evidence="1">The sequence shown here is derived from an EMBL/GenBank/DDBJ whole genome shotgun (WGS) entry which is preliminary data.</text>
</comment>